<keyword evidence="7" id="KW-1185">Reference proteome</keyword>
<dbReference type="AlphaFoldDB" id="A0A108U472"/>
<comment type="caution">
    <text evidence="6">The sequence shown here is derived from an EMBL/GenBank/DDBJ whole genome shotgun (WGS) entry which is preliminary data.</text>
</comment>
<dbReference type="InterPro" id="IPR016163">
    <property type="entry name" value="Ald_DH_C"/>
</dbReference>
<feature type="active site" evidence="3">
    <location>
        <position position="262"/>
    </location>
</feature>
<reference evidence="6 7" key="1">
    <citation type="journal article" date="2014" name="Genome Announc.">
        <title>Draft Genome Sequence of Lysobacter capsici AZ78, a Bacterium Antagonistic to Plant-Pathogenic Oomycetes.</title>
        <authorList>
            <person name="Puopolo G."/>
            <person name="Sonego P."/>
            <person name="Engelen K."/>
            <person name="Pertot I."/>
        </authorList>
    </citation>
    <scope>NUCLEOTIDE SEQUENCE [LARGE SCALE GENOMIC DNA]</scope>
    <source>
        <strain evidence="6 7">AZ78</strain>
    </source>
</reference>
<evidence type="ECO:0000259" key="5">
    <source>
        <dbReference type="Pfam" id="PF00171"/>
    </source>
</evidence>
<dbReference type="EC" id="1.2.1.88" evidence="6"/>
<dbReference type="InterPro" id="IPR016161">
    <property type="entry name" value="Ald_DH/histidinol_DH"/>
</dbReference>
<gene>
    <name evidence="6" type="ORF">AZ78_4914</name>
</gene>
<dbReference type="CDD" id="cd07147">
    <property type="entry name" value="ALDH_F21_RNP123"/>
    <property type="match status" value="1"/>
</dbReference>
<dbReference type="GO" id="GO:0003842">
    <property type="term" value="F:L-glutamate gamma-semialdehyde dehydrogenase activity"/>
    <property type="evidence" value="ECO:0007669"/>
    <property type="project" value="UniProtKB-EC"/>
</dbReference>
<dbReference type="PANTHER" id="PTHR42991">
    <property type="entry name" value="ALDEHYDE DEHYDROGENASE"/>
    <property type="match status" value="1"/>
</dbReference>
<dbReference type="PANTHER" id="PTHR42991:SF1">
    <property type="entry name" value="ALDEHYDE DEHYDROGENASE"/>
    <property type="match status" value="1"/>
</dbReference>
<sequence>MAKPNKKKPAKPAKGLKTSYPYYLANRPVAANTELEVLDKYTGKRATRVAMADAAAVRKAIVAAHKAREAMAAFTPDRRRDVLEHCVRRFSERFEELALALCIEAGKPIKDARGEVTRLIDTFRIAAGEATRIDGQIIELQISERTRGYRGMVKRVPIGPCSFITPFNFPLNLVAHKVAPAIAAGCPFVLKPAIKTPVGALIIAEVLAETDLPEGAFSVLCCSNEDASLLVEDERIKLLSFTGGLIGWDLKARSGKKKVTLELGGNAACIVDADPGVSLDHVVERLVFGAYYQSGQSCISVQRIYAHADIYDKLRKKLKAAIGALRMGDPRVDTTFIGPVVDEDAAKRIQSWIDAAVKGGARRINGGAREGNMIPATLLEKVPLDADLYRKEVFGPVALIEPFDDFDSALAQVNRSDFGLQAGVFTGRLDHAMKAWDVLDVGGVIVGDVPSFRVDNMPYGGVKDSGLGREGVRYAIEDMSEQRLLVIRDAVA</sequence>
<dbReference type="InterPro" id="IPR016162">
    <property type="entry name" value="Ald_DH_N"/>
</dbReference>
<dbReference type="GO" id="GO:0008911">
    <property type="term" value="F:lactaldehyde dehydrogenase (NAD+) activity"/>
    <property type="evidence" value="ECO:0007669"/>
    <property type="project" value="TreeGrafter"/>
</dbReference>
<dbReference type="InterPro" id="IPR029510">
    <property type="entry name" value="Ald_DH_CS_GLU"/>
</dbReference>
<dbReference type="FunFam" id="3.40.605.10:FF:000020">
    <property type="entry name" value="Aldehyde dehydrogenase"/>
    <property type="match status" value="1"/>
</dbReference>
<evidence type="ECO:0000256" key="3">
    <source>
        <dbReference type="PROSITE-ProRule" id="PRU10007"/>
    </source>
</evidence>
<keyword evidence="2 4" id="KW-0560">Oxidoreductase</keyword>
<dbReference type="Proteomes" id="UP000023435">
    <property type="component" value="Unassembled WGS sequence"/>
</dbReference>
<dbReference type="InterPro" id="IPR015590">
    <property type="entry name" value="Aldehyde_DH_dom"/>
</dbReference>
<evidence type="ECO:0000313" key="6">
    <source>
        <dbReference type="EMBL" id="KWS02247.1"/>
    </source>
</evidence>
<dbReference type="SUPFAM" id="SSF53720">
    <property type="entry name" value="ALDH-like"/>
    <property type="match status" value="1"/>
</dbReference>
<name>A0A108U472_9GAMM</name>
<accession>A0A108U472</accession>
<evidence type="ECO:0000256" key="4">
    <source>
        <dbReference type="RuleBase" id="RU003345"/>
    </source>
</evidence>
<evidence type="ECO:0000256" key="1">
    <source>
        <dbReference type="ARBA" id="ARBA00009986"/>
    </source>
</evidence>
<dbReference type="OrthoDB" id="9812625at2"/>
<dbReference type="Gene3D" id="3.40.605.10">
    <property type="entry name" value="Aldehyde Dehydrogenase, Chain A, domain 1"/>
    <property type="match status" value="1"/>
</dbReference>
<dbReference type="GeneID" id="97904157"/>
<comment type="similarity">
    <text evidence="1 4">Belongs to the aldehyde dehydrogenase family.</text>
</comment>
<dbReference type="InterPro" id="IPR051020">
    <property type="entry name" value="ALDH-related_metabolic_enz"/>
</dbReference>
<dbReference type="Pfam" id="PF00171">
    <property type="entry name" value="Aldedh"/>
    <property type="match status" value="1"/>
</dbReference>
<evidence type="ECO:0000256" key="2">
    <source>
        <dbReference type="ARBA" id="ARBA00023002"/>
    </source>
</evidence>
<dbReference type="Gene3D" id="3.40.309.10">
    <property type="entry name" value="Aldehyde Dehydrogenase, Chain A, domain 2"/>
    <property type="match status" value="1"/>
</dbReference>
<dbReference type="PROSITE" id="PS00687">
    <property type="entry name" value="ALDEHYDE_DEHYDR_GLU"/>
    <property type="match status" value="1"/>
</dbReference>
<proteinExistence type="inferred from homology"/>
<evidence type="ECO:0000313" key="7">
    <source>
        <dbReference type="Proteomes" id="UP000023435"/>
    </source>
</evidence>
<dbReference type="RefSeq" id="WP_051547711.1">
    <property type="nucleotide sequence ID" value="NZ_JAJA02000002.1"/>
</dbReference>
<feature type="domain" description="Aldehyde dehydrogenase" evidence="5">
    <location>
        <begin position="33"/>
        <end position="483"/>
    </location>
</feature>
<organism evidence="6 7">
    <name type="scientific">Lysobacter capsici AZ78</name>
    <dbReference type="NCBI Taxonomy" id="1444315"/>
    <lineage>
        <taxon>Bacteria</taxon>
        <taxon>Pseudomonadati</taxon>
        <taxon>Pseudomonadota</taxon>
        <taxon>Gammaproteobacteria</taxon>
        <taxon>Lysobacterales</taxon>
        <taxon>Lysobacteraceae</taxon>
        <taxon>Lysobacter</taxon>
    </lineage>
</organism>
<dbReference type="EMBL" id="JAJA02000002">
    <property type="protein sequence ID" value="KWS02247.1"/>
    <property type="molecule type" value="Genomic_DNA"/>
</dbReference>
<protein>
    <submittedName>
        <fullName evidence="6">Delta-1-pyrroline-5-carboxylate dehydrogenase</fullName>
        <ecNumber evidence="6">1.2.1.88</ecNumber>
    </submittedName>
</protein>